<dbReference type="Proteomes" id="UP000198660">
    <property type="component" value="Unassembled WGS sequence"/>
</dbReference>
<reference evidence="4" key="1">
    <citation type="submission" date="2016-10" db="EMBL/GenBank/DDBJ databases">
        <authorList>
            <person name="Varghese N."/>
            <person name="Submissions S."/>
        </authorList>
    </citation>
    <scope>NUCLEOTIDE SEQUENCE [LARGE SCALE GENOMIC DNA]</scope>
    <source>
        <strain evidence="4">DSM 45789</strain>
    </source>
</reference>
<dbReference type="SUPFAM" id="SSF56300">
    <property type="entry name" value="Metallo-dependent phosphatases"/>
    <property type="match status" value="1"/>
</dbReference>
<accession>A0A1I6RR98</accession>
<dbReference type="EMBL" id="FPAA01000005">
    <property type="protein sequence ID" value="SFS67140.1"/>
    <property type="molecule type" value="Genomic_DNA"/>
</dbReference>
<keyword evidence="3" id="KW-0269">Exonuclease</keyword>
<dbReference type="InterPro" id="IPR041796">
    <property type="entry name" value="Mre11_N"/>
</dbReference>
<dbReference type="Pfam" id="PF00149">
    <property type="entry name" value="Metallophos"/>
    <property type="match status" value="1"/>
</dbReference>
<dbReference type="OrthoDB" id="9773856at2"/>
<gene>
    <name evidence="3" type="ORF">SAMN05444972_105309</name>
</gene>
<protein>
    <submittedName>
        <fullName evidence="3">DNA repair exonuclease SbcCD nuclease subunit</fullName>
    </submittedName>
</protein>
<dbReference type="CDD" id="cd00840">
    <property type="entry name" value="MPP_Mre11_N"/>
    <property type="match status" value="1"/>
</dbReference>
<keyword evidence="4" id="KW-1185">Reference proteome</keyword>
<keyword evidence="3" id="KW-0540">Nuclease</keyword>
<dbReference type="PANTHER" id="PTHR30337:SF7">
    <property type="entry name" value="PHOSPHOESTERASE"/>
    <property type="match status" value="1"/>
</dbReference>
<sequence>MRDITFIHTADLHIDLPIRGLKGDERQLATRKEDYRKTFLRIVELCLERKVNFLFIAGDFLEYAKARRQTATWIINQFKKIPDTNILISPGNHDPFREDSYYRTLSWPENTHFFSDEWETIWFPDANLRVWGRGFTQFEEGVASYPVVQDETEERRIMILHGTFPMQEDSPYYPISEEKLTPLAMDYIALGHMHKAKDIELNNQRKTKVSYPGSPEALNWKETGERRVIFGQFTQEFLHIESIPIEQRRYCMDEILVTGCNTEVELRDRILEKIPPSEQNRCNCYRLILQGRRKIDFELSEDWLLLQLEEEGFFYVELVDETIPDYDLEKLAQVEGLTGVFLRRMQERLKEAKEEDREMLERALYQGLDALLASEVSRG</sequence>
<evidence type="ECO:0000313" key="3">
    <source>
        <dbReference type="EMBL" id="SFS67140.1"/>
    </source>
</evidence>
<evidence type="ECO:0000256" key="1">
    <source>
        <dbReference type="ARBA" id="ARBA00022801"/>
    </source>
</evidence>
<dbReference type="PANTHER" id="PTHR30337">
    <property type="entry name" value="COMPONENT OF ATP-DEPENDENT DSDNA EXONUCLEASE"/>
    <property type="match status" value="1"/>
</dbReference>
<dbReference type="InterPro" id="IPR050535">
    <property type="entry name" value="DNA_Repair-Maintenance_Comp"/>
</dbReference>
<name>A0A1I6RR98_9BACL</name>
<dbReference type="RefSeq" id="WP_091836678.1">
    <property type="nucleotide sequence ID" value="NZ_FPAA01000005.1"/>
</dbReference>
<dbReference type="InterPro" id="IPR029052">
    <property type="entry name" value="Metallo-depent_PP-like"/>
</dbReference>
<dbReference type="InterPro" id="IPR004843">
    <property type="entry name" value="Calcineurin-like_PHP"/>
</dbReference>
<dbReference type="GO" id="GO:0004527">
    <property type="term" value="F:exonuclease activity"/>
    <property type="evidence" value="ECO:0007669"/>
    <property type="project" value="UniProtKB-KW"/>
</dbReference>
<dbReference type="AlphaFoldDB" id="A0A1I6RR98"/>
<dbReference type="Gene3D" id="3.60.21.10">
    <property type="match status" value="1"/>
</dbReference>
<organism evidence="3 4">
    <name type="scientific">Marininema halotolerans</name>
    <dbReference type="NCBI Taxonomy" id="1155944"/>
    <lineage>
        <taxon>Bacteria</taxon>
        <taxon>Bacillati</taxon>
        <taxon>Bacillota</taxon>
        <taxon>Bacilli</taxon>
        <taxon>Bacillales</taxon>
        <taxon>Thermoactinomycetaceae</taxon>
        <taxon>Marininema</taxon>
    </lineage>
</organism>
<evidence type="ECO:0000313" key="4">
    <source>
        <dbReference type="Proteomes" id="UP000198660"/>
    </source>
</evidence>
<proteinExistence type="predicted"/>
<keyword evidence="1" id="KW-0378">Hydrolase</keyword>
<evidence type="ECO:0000259" key="2">
    <source>
        <dbReference type="Pfam" id="PF00149"/>
    </source>
</evidence>
<feature type="domain" description="Calcineurin-like phosphoesterase" evidence="2">
    <location>
        <begin position="5"/>
        <end position="195"/>
    </location>
</feature>